<dbReference type="PANTHER" id="PTHR45228:SF4">
    <property type="entry name" value="LIPOPROTEIN"/>
    <property type="match status" value="1"/>
</dbReference>
<feature type="transmembrane region" description="Helical" evidence="1">
    <location>
        <begin position="7"/>
        <end position="27"/>
    </location>
</feature>
<evidence type="ECO:0000313" key="3">
    <source>
        <dbReference type="EMBL" id="GGR03435.1"/>
    </source>
</evidence>
<comment type="caution">
    <text evidence="3">The sequence shown here is derived from an EMBL/GenBank/DDBJ whole genome shotgun (WGS) entry which is preliminary data.</text>
</comment>
<dbReference type="InterPro" id="IPR037522">
    <property type="entry name" value="HD_GYP_dom"/>
</dbReference>
<feature type="transmembrane region" description="Helical" evidence="1">
    <location>
        <begin position="178"/>
        <end position="200"/>
    </location>
</feature>
<dbReference type="NCBIfam" id="TIGR00277">
    <property type="entry name" value="HDIG"/>
    <property type="match status" value="1"/>
</dbReference>
<dbReference type="InterPro" id="IPR052020">
    <property type="entry name" value="Cyclic_di-GMP/3'3'-cGAMP_PDE"/>
</dbReference>
<dbReference type="AlphaFoldDB" id="A0A918C2D7"/>
<dbReference type="SUPFAM" id="SSF109604">
    <property type="entry name" value="HD-domain/PDEase-like"/>
    <property type="match status" value="1"/>
</dbReference>
<feature type="transmembrane region" description="Helical" evidence="1">
    <location>
        <begin position="212"/>
        <end position="231"/>
    </location>
</feature>
<evidence type="ECO:0000256" key="1">
    <source>
        <dbReference type="SAM" id="Phobius"/>
    </source>
</evidence>
<organism evidence="3 4">
    <name type="scientific">Deinococcus ruber</name>
    <dbReference type="NCBI Taxonomy" id="1848197"/>
    <lineage>
        <taxon>Bacteria</taxon>
        <taxon>Thermotogati</taxon>
        <taxon>Deinococcota</taxon>
        <taxon>Deinococci</taxon>
        <taxon>Deinococcales</taxon>
        <taxon>Deinococcaceae</taxon>
        <taxon>Deinococcus</taxon>
    </lineage>
</organism>
<dbReference type="InterPro" id="IPR003607">
    <property type="entry name" value="HD/PDEase_dom"/>
</dbReference>
<dbReference type="SMART" id="SM00471">
    <property type="entry name" value="HDc"/>
    <property type="match status" value="1"/>
</dbReference>
<reference evidence="3" key="2">
    <citation type="submission" date="2020-09" db="EMBL/GenBank/DDBJ databases">
        <authorList>
            <person name="Sun Q."/>
            <person name="Ohkuma M."/>
        </authorList>
    </citation>
    <scope>NUCLEOTIDE SEQUENCE</scope>
    <source>
        <strain evidence="3">JCM 31311</strain>
    </source>
</reference>
<protein>
    <recommendedName>
        <fullName evidence="2">HD-GYP domain-containing protein</fullName>
    </recommendedName>
</protein>
<proteinExistence type="predicted"/>
<accession>A0A918C2D7</accession>
<feature type="transmembrane region" description="Helical" evidence="1">
    <location>
        <begin position="112"/>
        <end position="133"/>
    </location>
</feature>
<reference evidence="3" key="1">
    <citation type="journal article" date="2014" name="Int. J. Syst. Evol. Microbiol.">
        <title>Complete genome sequence of Corynebacterium casei LMG S-19264T (=DSM 44701T), isolated from a smear-ripened cheese.</title>
        <authorList>
            <consortium name="US DOE Joint Genome Institute (JGI-PGF)"/>
            <person name="Walter F."/>
            <person name="Albersmeier A."/>
            <person name="Kalinowski J."/>
            <person name="Ruckert C."/>
        </authorList>
    </citation>
    <scope>NUCLEOTIDE SEQUENCE</scope>
    <source>
        <strain evidence="3">JCM 31311</strain>
    </source>
</reference>
<keyword evidence="1" id="KW-0812">Transmembrane</keyword>
<dbReference type="EMBL" id="BMQL01000006">
    <property type="protein sequence ID" value="GGR03435.1"/>
    <property type="molecule type" value="Genomic_DNA"/>
</dbReference>
<feature type="transmembrane region" description="Helical" evidence="1">
    <location>
        <begin position="243"/>
        <end position="262"/>
    </location>
</feature>
<gene>
    <name evidence="3" type="ORF">GCM10008957_15390</name>
</gene>
<feature type="transmembrane region" description="Helical" evidence="1">
    <location>
        <begin position="67"/>
        <end position="87"/>
    </location>
</feature>
<dbReference type="Proteomes" id="UP000603865">
    <property type="component" value="Unassembled WGS sequence"/>
</dbReference>
<feature type="domain" description="HD-GYP" evidence="2">
    <location>
        <begin position="287"/>
        <end position="482"/>
    </location>
</feature>
<evidence type="ECO:0000313" key="4">
    <source>
        <dbReference type="Proteomes" id="UP000603865"/>
    </source>
</evidence>
<keyword evidence="4" id="KW-1185">Reference proteome</keyword>
<keyword evidence="1" id="KW-1133">Transmembrane helix</keyword>
<dbReference type="Gene3D" id="1.10.3210.10">
    <property type="entry name" value="Hypothetical protein af1432"/>
    <property type="match status" value="1"/>
</dbReference>
<feature type="transmembrane region" description="Helical" evidence="1">
    <location>
        <begin position="153"/>
        <end position="172"/>
    </location>
</feature>
<dbReference type="PROSITE" id="PS51832">
    <property type="entry name" value="HD_GYP"/>
    <property type="match status" value="1"/>
</dbReference>
<dbReference type="InterPro" id="IPR006675">
    <property type="entry name" value="HDIG_dom"/>
</dbReference>
<dbReference type="PANTHER" id="PTHR45228">
    <property type="entry name" value="CYCLIC DI-GMP PHOSPHODIESTERASE TM_0186-RELATED"/>
    <property type="match status" value="1"/>
</dbReference>
<name>A0A918C2D7_9DEIO</name>
<evidence type="ECO:0000259" key="2">
    <source>
        <dbReference type="PROSITE" id="PS51832"/>
    </source>
</evidence>
<keyword evidence="1" id="KW-0472">Membrane</keyword>
<sequence>MRRLRQLLILAATPVLLALGLILRPSLNRELELFSFHSVLVGTLALLALLLTVAIGTVGIRQRNGHVLLLSLASASLVMVYAVHGLASPEVGVPGIAPLQGMPDMPGMEAGYSVSLPIAAQLGALLTALWLALSTVPSDHPLLRRLFRLPGMLLALWLLGLGGLAALLLLVPQRAAQLFALPGIQVLLTLAAVLLCAAAAWRSWQSWRYSNFPLQLAVVYAALWLAGAQIILSVGSAWTVSWWIYHVLLVGVTAAISVGLIWQSQRPDVPLGTALMGLWNNRPDDLLAAGISRGVQTLVLSTEAHDPYTAGHSYRVALHALRLARACGLSPEALRAITQGGILHDLGKLDMPGSVLNSPGKLSAQEWTLMQQHPVLGYERCRALGFHAEELGVVRSHHERWDGTGYPDQLAGEAIPFLARLLSIADVYDALTSERSYRDAWSHERANAHIHEQAGVMFDPALVIVWLQLPPLDLALEPPPTWQFPFRSLRPAAPA</sequence>
<dbReference type="Pfam" id="PF13487">
    <property type="entry name" value="HD_5"/>
    <property type="match status" value="1"/>
</dbReference>
<feature type="transmembrane region" description="Helical" evidence="1">
    <location>
        <begin position="39"/>
        <end position="60"/>
    </location>
</feature>
<dbReference type="CDD" id="cd00077">
    <property type="entry name" value="HDc"/>
    <property type="match status" value="1"/>
</dbReference>